<name>D8QL15_SCHCM</name>
<dbReference type="Proteomes" id="UP000007431">
    <property type="component" value="Unassembled WGS sequence"/>
</dbReference>
<organism evidence="2">
    <name type="scientific">Schizophyllum commune (strain H4-8 / FGSC 9210)</name>
    <name type="common">Split gill fungus</name>
    <dbReference type="NCBI Taxonomy" id="578458"/>
    <lineage>
        <taxon>Eukaryota</taxon>
        <taxon>Fungi</taxon>
        <taxon>Dikarya</taxon>
        <taxon>Basidiomycota</taxon>
        <taxon>Agaricomycotina</taxon>
        <taxon>Agaricomycetes</taxon>
        <taxon>Agaricomycetidae</taxon>
        <taxon>Agaricales</taxon>
        <taxon>Schizophyllaceae</taxon>
        <taxon>Schizophyllum</taxon>
    </lineage>
</organism>
<evidence type="ECO:0000313" key="2">
    <source>
        <dbReference type="Proteomes" id="UP000007431"/>
    </source>
</evidence>
<keyword evidence="2" id="KW-1185">Reference proteome</keyword>
<dbReference type="EMBL" id="GL377317">
    <property type="protein sequence ID" value="EFI91438.1"/>
    <property type="molecule type" value="Genomic_DNA"/>
</dbReference>
<dbReference type="AlphaFoldDB" id="D8QL15"/>
<protein>
    <recommendedName>
        <fullName evidence="3">F-box domain-containing protein</fullName>
    </recommendedName>
</protein>
<dbReference type="OrthoDB" id="2745898at2759"/>
<proteinExistence type="predicted"/>
<feature type="non-terminal residue" evidence="1">
    <location>
        <position position="471"/>
    </location>
</feature>
<dbReference type="InParanoid" id="D8QL15"/>
<reference evidence="1 2" key="1">
    <citation type="journal article" date="2010" name="Nat. Biotechnol.">
        <title>Genome sequence of the model mushroom Schizophyllum commune.</title>
        <authorList>
            <person name="Ohm R.A."/>
            <person name="de Jong J.F."/>
            <person name="Lugones L.G."/>
            <person name="Aerts A."/>
            <person name="Kothe E."/>
            <person name="Stajich J.E."/>
            <person name="de Vries R.P."/>
            <person name="Record E."/>
            <person name="Levasseur A."/>
            <person name="Baker S.E."/>
            <person name="Bartholomew K.A."/>
            <person name="Coutinho P.M."/>
            <person name="Erdmann S."/>
            <person name="Fowler T.J."/>
            <person name="Gathman A.C."/>
            <person name="Lombard V."/>
            <person name="Henrissat B."/>
            <person name="Knabe N."/>
            <person name="Kuees U."/>
            <person name="Lilly W.W."/>
            <person name="Lindquist E."/>
            <person name="Lucas S."/>
            <person name="Magnuson J.K."/>
            <person name="Piumi F."/>
            <person name="Raudaskoski M."/>
            <person name="Salamov A."/>
            <person name="Schmutz J."/>
            <person name="Schwarze F.W.M.R."/>
            <person name="vanKuyk P.A."/>
            <person name="Horton J.S."/>
            <person name="Grigoriev I.V."/>
            <person name="Woesten H.A.B."/>
        </authorList>
    </citation>
    <scope>NUCLEOTIDE SEQUENCE [LARGE SCALE GENOMIC DNA]</scope>
    <source>
        <strain evidence="2">H4-8 / FGSC 9210</strain>
    </source>
</reference>
<evidence type="ECO:0008006" key="3">
    <source>
        <dbReference type="Google" id="ProtNLM"/>
    </source>
</evidence>
<dbReference type="GeneID" id="9592981"/>
<sequence length="471" mass="52425">MVQLRILLSVERPSQGAGRLNRRLQVINLPSQWPSRNVLTCTLRLFIPNLIPAPLNSARALGRKSPKISKMDVSSESVTLPQELREETLKHLHTSPTALASCALAHRTLTPTAQALLFQKIILTDAHRARSLNILLHTSSHLARHVRCLIISEFYSADGWITSANVELATILNALSNITTLALRSKRIAYGDMGYFQHVLRRRARVLYALELMGVSDMPPELVTGHRLASLRLINVVPARTHTSVASESVSRYWPAGAPCEPTPPPRCAPSTLELVLFEPYTLEKTIGSIDTSNLARLRFDRSICAADPYGLALIARCAHTLEVLEIAMRGGGPIPLPVLPRLRTLALDVPLAEYPLLHWLHSAPNLRRLILCTRQDEPAITRTSHGPTLELGEDKVHEEELKACPQLKRIDCVFEADEPQGPLMAEREELIGTLGPTVKVMKVWAPDLDFVKGFLYPGMAWPDILDREWD</sequence>
<dbReference type="RefSeq" id="XP_003026341.1">
    <property type="nucleotide sequence ID" value="XM_003026295.1"/>
</dbReference>
<dbReference type="KEGG" id="scm:SCHCO_02520832"/>
<dbReference type="VEuPathDB" id="FungiDB:SCHCODRAFT_02520832"/>
<accession>D8QL15</accession>
<dbReference type="HOGENOM" id="CLU_580260_0_0_1"/>
<evidence type="ECO:0000313" key="1">
    <source>
        <dbReference type="EMBL" id="EFI91438.1"/>
    </source>
</evidence>
<gene>
    <name evidence="1" type="ORF">SCHCODRAFT_114531</name>
</gene>